<name>A0A9W9FII3_9EURO</name>
<sequence>MSSTLKPDIFTYADFDLQALCCHASTLRQGVPCACEPAQRPASGSFNWAIFVSFEDKVR</sequence>
<dbReference type="AlphaFoldDB" id="A0A9W9FII3"/>
<protein>
    <submittedName>
        <fullName evidence="1">Aminoglycoside phosphotransferase</fullName>
    </submittedName>
</protein>
<evidence type="ECO:0000313" key="1">
    <source>
        <dbReference type="EMBL" id="KAJ5100765.1"/>
    </source>
</evidence>
<comment type="caution">
    <text evidence="1">The sequence shown here is derived from an EMBL/GenBank/DDBJ whole genome shotgun (WGS) entry which is preliminary data.</text>
</comment>
<keyword evidence="2" id="KW-1185">Reference proteome</keyword>
<accession>A0A9W9FII3</accession>
<proteinExistence type="predicted"/>
<organism evidence="1 2">
    <name type="scientific">Penicillium angulare</name>
    <dbReference type="NCBI Taxonomy" id="116970"/>
    <lineage>
        <taxon>Eukaryota</taxon>
        <taxon>Fungi</taxon>
        <taxon>Dikarya</taxon>
        <taxon>Ascomycota</taxon>
        <taxon>Pezizomycotina</taxon>
        <taxon>Eurotiomycetes</taxon>
        <taxon>Eurotiomycetidae</taxon>
        <taxon>Eurotiales</taxon>
        <taxon>Aspergillaceae</taxon>
        <taxon>Penicillium</taxon>
    </lineage>
</organism>
<evidence type="ECO:0000313" key="2">
    <source>
        <dbReference type="Proteomes" id="UP001149165"/>
    </source>
</evidence>
<reference evidence="1" key="1">
    <citation type="submission" date="2022-11" db="EMBL/GenBank/DDBJ databases">
        <authorList>
            <person name="Petersen C."/>
        </authorList>
    </citation>
    <scope>NUCLEOTIDE SEQUENCE</scope>
    <source>
        <strain evidence="1">IBT 30069</strain>
    </source>
</reference>
<dbReference type="Proteomes" id="UP001149165">
    <property type="component" value="Unassembled WGS sequence"/>
</dbReference>
<reference evidence="1" key="2">
    <citation type="journal article" date="2023" name="IMA Fungus">
        <title>Comparative genomic study of the Penicillium genus elucidates a diverse pangenome and 15 lateral gene transfer events.</title>
        <authorList>
            <person name="Petersen C."/>
            <person name="Sorensen T."/>
            <person name="Nielsen M.R."/>
            <person name="Sondergaard T.E."/>
            <person name="Sorensen J.L."/>
            <person name="Fitzpatrick D.A."/>
            <person name="Frisvad J.C."/>
            <person name="Nielsen K.L."/>
        </authorList>
    </citation>
    <scope>NUCLEOTIDE SEQUENCE</scope>
    <source>
        <strain evidence="1">IBT 30069</strain>
    </source>
</reference>
<dbReference type="EMBL" id="JAPQKH010000004">
    <property type="protein sequence ID" value="KAJ5100765.1"/>
    <property type="molecule type" value="Genomic_DNA"/>
</dbReference>
<gene>
    <name evidence="1" type="ORF">N7456_006817</name>
</gene>
<dbReference type="OrthoDB" id="5327538at2759"/>